<keyword evidence="1" id="KW-1133">Transmembrane helix</keyword>
<dbReference type="InterPro" id="IPR025699">
    <property type="entry name" value="ABC2_memb-like"/>
</dbReference>
<feature type="transmembrane region" description="Helical" evidence="1">
    <location>
        <begin position="108"/>
        <end position="134"/>
    </location>
</feature>
<organism evidence="2 3">
    <name type="scientific">Clostridium frigoris</name>
    <dbReference type="NCBI Taxonomy" id="205327"/>
    <lineage>
        <taxon>Bacteria</taxon>
        <taxon>Bacillati</taxon>
        <taxon>Bacillota</taxon>
        <taxon>Clostridia</taxon>
        <taxon>Eubacteriales</taxon>
        <taxon>Clostridiaceae</taxon>
        <taxon>Clostridium</taxon>
    </lineage>
</organism>
<feature type="transmembrane region" description="Helical" evidence="1">
    <location>
        <begin position="154"/>
        <end position="172"/>
    </location>
</feature>
<reference evidence="2 3" key="1">
    <citation type="submission" date="2021-06" db="EMBL/GenBank/DDBJ databases">
        <title>Clostridia strains as spoilage organisms.</title>
        <authorList>
            <person name="Wambui J."/>
            <person name="Stephan R."/>
            <person name="Stevens M.J.A."/>
        </authorList>
    </citation>
    <scope>NUCLEOTIDE SEQUENCE [LARGE SCALE GENOMIC DNA]</scope>
    <source>
        <strain evidence="2 3">DSM 14204</strain>
    </source>
</reference>
<accession>A0ABS6BSZ6</accession>
<dbReference type="Proteomes" id="UP000776252">
    <property type="component" value="Unassembled WGS sequence"/>
</dbReference>
<feature type="transmembrane region" description="Helical" evidence="1">
    <location>
        <begin position="68"/>
        <end position="87"/>
    </location>
</feature>
<keyword evidence="3" id="KW-1185">Reference proteome</keyword>
<dbReference type="PANTHER" id="PTHR39177">
    <property type="entry name" value="ABC TRANSPORTER PERMEASE YTRC-RELATED"/>
    <property type="match status" value="1"/>
</dbReference>
<sequence>MSKGINKALVYKEWINVRWVTLLTIIILFYAKVDGVITELNHNKTSMRLNGTVWTDRWFNNGLYVKDVYLYLMLFLVILLAITLFLGEKTSETGGFIASMPFTRKEIILNKWFVGVVSLLISFVVTFIILSLIYLANINDLDIALNPYSDIVKWFFMDTFQYISIFTFMMFAQSIMGNCIVSSIVGGVVLVVPLFLNSLALKYQAIQSTRLFSSKVTKWLCIYMYNITQQNWVNTESNSGKEMYRTFYYTNYKSKLLIFFVLTCLFLYLAYVSYKKRNLEYNLRLIVFKNLEPVFIIIISICLGILGGSIFAGESINSFGIWFVVFTIIGYFIFKVLLNVLSKRK</sequence>
<evidence type="ECO:0000313" key="2">
    <source>
        <dbReference type="EMBL" id="MBU3160036.1"/>
    </source>
</evidence>
<dbReference type="Pfam" id="PF13346">
    <property type="entry name" value="ABC2_membrane_5"/>
    <property type="match status" value="1"/>
</dbReference>
<feature type="transmembrane region" description="Helical" evidence="1">
    <location>
        <begin position="256"/>
        <end position="274"/>
    </location>
</feature>
<keyword evidence="1" id="KW-0812">Transmembrane</keyword>
<feature type="transmembrane region" description="Helical" evidence="1">
    <location>
        <begin position="179"/>
        <end position="201"/>
    </location>
</feature>
<feature type="transmembrane region" description="Helical" evidence="1">
    <location>
        <begin position="15"/>
        <end position="33"/>
    </location>
</feature>
<comment type="caution">
    <text evidence="2">The sequence shown here is derived from an EMBL/GenBank/DDBJ whole genome shotgun (WGS) entry which is preliminary data.</text>
</comment>
<evidence type="ECO:0000313" key="3">
    <source>
        <dbReference type="Proteomes" id="UP000776252"/>
    </source>
</evidence>
<gene>
    <name evidence="2" type="ORF">KPL37_09755</name>
</gene>
<protein>
    <submittedName>
        <fullName evidence="2">ABC transporter permease subunit</fullName>
    </submittedName>
</protein>
<dbReference type="InterPro" id="IPR053046">
    <property type="entry name" value="ABC-5_transporter"/>
</dbReference>
<keyword evidence="1" id="KW-0472">Membrane</keyword>
<feature type="transmembrane region" description="Helical" evidence="1">
    <location>
        <begin position="319"/>
        <end position="341"/>
    </location>
</feature>
<proteinExistence type="predicted"/>
<dbReference type="RefSeq" id="WP_216148704.1">
    <property type="nucleotide sequence ID" value="NZ_JAHLDV010000018.1"/>
</dbReference>
<dbReference type="EMBL" id="JAHLDV010000018">
    <property type="protein sequence ID" value="MBU3160036.1"/>
    <property type="molecule type" value="Genomic_DNA"/>
</dbReference>
<name>A0ABS6BSZ6_9CLOT</name>
<dbReference type="PANTHER" id="PTHR39177:SF1">
    <property type="entry name" value="ABC TRANSPORTER PERMEASE YTRC-RELATED"/>
    <property type="match status" value="1"/>
</dbReference>
<feature type="transmembrane region" description="Helical" evidence="1">
    <location>
        <begin position="294"/>
        <end position="313"/>
    </location>
</feature>
<evidence type="ECO:0000256" key="1">
    <source>
        <dbReference type="SAM" id="Phobius"/>
    </source>
</evidence>